<gene>
    <name evidence="1" type="ORF">DSO57_1032767</name>
</gene>
<sequence length="88" mass="10163">MYNEKAEPSTSYIPYIWFLIQSWIAQAIASLRDIQSNIPNYKGYSSMNNCFKETSSQSRTDRARHAVLPVIHQNSLNFLNNHIRSSPT</sequence>
<evidence type="ECO:0000313" key="2">
    <source>
        <dbReference type="Proteomes" id="UP001165960"/>
    </source>
</evidence>
<organism evidence="1 2">
    <name type="scientific">Entomophthora muscae</name>
    <dbReference type="NCBI Taxonomy" id="34485"/>
    <lineage>
        <taxon>Eukaryota</taxon>
        <taxon>Fungi</taxon>
        <taxon>Fungi incertae sedis</taxon>
        <taxon>Zoopagomycota</taxon>
        <taxon>Entomophthoromycotina</taxon>
        <taxon>Entomophthoromycetes</taxon>
        <taxon>Entomophthorales</taxon>
        <taxon>Entomophthoraceae</taxon>
        <taxon>Entomophthora</taxon>
    </lineage>
</organism>
<keyword evidence="2" id="KW-1185">Reference proteome</keyword>
<comment type="caution">
    <text evidence="1">The sequence shown here is derived from an EMBL/GenBank/DDBJ whole genome shotgun (WGS) entry which is preliminary data.</text>
</comment>
<evidence type="ECO:0000313" key="1">
    <source>
        <dbReference type="EMBL" id="KAJ9071894.1"/>
    </source>
</evidence>
<dbReference type="Proteomes" id="UP001165960">
    <property type="component" value="Unassembled WGS sequence"/>
</dbReference>
<accession>A0ACC2TBE4</accession>
<dbReference type="EMBL" id="QTSX02003089">
    <property type="protein sequence ID" value="KAJ9071894.1"/>
    <property type="molecule type" value="Genomic_DNA"/>
</dbReference>
<name>A0ACC2TBE4_9FUNG</name>
<reference evidence="1" key="1">
    <citation type="submission" date="2022-04" db="EMBL/GenBank/DDBJ databases">
        <title>Genome of the entomopathogenic fungus Entomophthora muscae.</title>
        <authorList>
            <person name="Elya C."/>
            <person name="Lovett B.R."/>
            <person name="Lee E."/>
            <person name="Macias A.M."/>
            <person name="Hajek A.E."/>
            <person name="De Bivort B.L."/>
            <person name="Kasson M.T."/>
            <person name="De Fine Licht H.H."/>
            <person name="Stajich J.E."/>
        </authorList>
    </citation>
    <scope>NUCLEOTIDE SEQUENCE</scope>
    <source>
        <strain evidence="1">Berkeley</strain>
    </source>
</reference>
<protein>
    <submittedName>
        <fullName evidence="1">Uncharacterized protein</fullName>
    </submittedName>
</protein>
<proteinExistence type="predicted"/>